<feature type="transmembrane region" description="Helical" evidence="8">
    <location>
        <begin position="204"/>
        <end position="232"/>
    </location>
</feature>
<dbReference type="Proteomes" id="UP000249185">
    <property type="component" value="Unassembled WGS sequence"/>
</dbReference>
<name>A0A2W5N9X4_RHOSU</name>
<organism evidence="13 14">
    <name type="scientific">Rhodovulum sulfidophilum</name>
    <name type="common">Rhodobacter sulfidophilus</name>
    <dbReference type="NCBI Taxonomy" id="35806"/>
    <lineage>
        <taxon>Bacteria</taxon>
        <taxon>Pseudomonadati</taxon>
        <taxon>Pseudomonadota</taxon>
        <taxon>Alphaproteobacteria</taxon>
        <taxon>Rhodobacterales</taxon>
        <taxon>Paracoccaceae</taxon>
        <taxon>Rhodovulum</taxon>
    </lineage>
</organism>
<feature type="transmembrane region" description="Helical" evidence="8">
    <location>
        <begin position="283"/>
        <end position="305"/>
    </location>
</feature>
<evidence type="ECO:0000256" key="8">
    <source>
        <dbReference type="SAM" id="Phobius"/>
    </source>
</evidence>
<evidence type="ECO:0000256" key="6">
    <source>
        <dbReference type="ARBA" id="ARBA00023136"/>
    </source>
</evidence>
<feature type="region of interest" description="Disordered" evidence="7">
    <location>
        <begin position="73"/>
        <end position="110"/>
    </location>
</feature>
<dbReference type="InterPro" id="IPR006685">
    <property type="entry name" value="MscS_channel_2nd"/>
</dbReference>
<dbReference type="SUPFAM" id="SSF82689">
    <property type="entry name" value="Mechanosensitive channel protein MscS (YggB), C-terminal domain"/>
    <property type="match status" value="1"/>
</dbReference>
<comment type="caution">
    <text evidence="13">The sequence shown here is derived from an EMBL/GenBank/DDBJ whole genome shotgun (WGS) entry which is preliminary data.</text>
</comment>
<dbReference type="PANTHER" id="PTHR30460">
    <property type="entry name" value="MODERATE CONDUCTANCE MECHANOSENSITIVE CHANNEL YBIO"/>
    <property type="match status" value="1"/>
</dbReference>
<dbReference type="InterPro" id="IPR049142">
    <property type="entry name" value="MS_channel_1st"/>
</dbReference>
<accession>A0A2W5N9X4</accession>
<feature type="transmembrane region" description="Helical" evidence="8">
    <location>
        <begin position="489"/>
        <end position="511"/>
    </location>
</feature>
<dbReference type="InterPro" id="IPR011066">
    <property type="entry name" value="MscS_channel_C_sf"/>
</dbReference>
<keyword evidence="6 8" id="KW-0472">Membrane</keyword>
<dbReference type="Pfam" id="PF25392">
    <property type="entry name" value="MS_channel_TM1"/>
    <property type="match status" value="1"/>
</dbReference>
<dbReference type="GO" id="GO:0005886">
    <property type="term" value="C:plasma membrane"/>
    <property type="evidence" value="ECO:0007669"/>
    <property type="project" value="UniProtKB-SubCell"/>
</dbReference>
<comment type="similarity">
    <text evidence="2">Belongs to the MscS (TC 1.A.23) family.</text>
</comment>
<evidence type="ECO:0000256" key="5">
    <source>
        <dbReference type="ARBA" id="ARBA00022989"/>
    </source>
</evidence>
<feature type="chain" id="PRO_5015959531" evidence="9">
    <location>
        <begin position="31"/>
        <end position="746"/>
    </location>
</feature>
<dbReference type="Gene3D" id="2.30.30.60">
    <property type="match status" value="1"/>
</dbReference>
<evidence type="ECO:0000259" key="11">
    <source>
        <dbReference type="Pfam" id="PF21088"/>
    </source>
</evidence>
<keyword evidence="5 8" id="KW-1133">Transmembrane helix</keyword>
<reference evidence="13 14" key="1">
    <citation type="submission" date="2017-08" db="EMBL/GenBank/DDBJ databases">
        <title>Infants hospitalized years apart are colonized by the same room-sourced microbial strains.</title>
        <authorList>
            <person name="Brooks B."/>
            <person name="Olm M.R."/>
            <person name="Firek B.A."/>
            <person name="Baker R."/>
            <person name="Thomas B.C."/>
            <person name="Morowitz M.J."/>
            <person name="Banfield J.F."/>
        </authorList>
    </citation>
    <scope>NUCLEOTIDE SEQUENCE [LARGE SCALE GENOMIC DNA]</scope>
    <source>
        <strain evidence="13">S2_005_002_R2_34</strain>
    </source>
</reference>
<dbReference type="PANTHER" id="PTHR30460:SF0">
    <property type="entry name" value="MODERATE CONDUCTANCE MECHANOSENSITIVE CHANNEL YBIO"/>
    <property type="match status" value="1"/>
</dbReference>
<evidence type="ECO:0000256" key="2">
    <source>
        <dbReference type="ARBA" id="ARBA00008017"/>
    </source>
</evidence>
<feature type="transmembrane region" description="Helical" evidence="8">
    <location>
        <begin position="559"/>
        <end position="578"/>
    </location>
</feature>
<dbReference type="InterPro" id="IPR011014">
    <property type="entry name" value="MscS_channel_TM-2"/>
</dbReference>
<feature type="transmembrane region" description="Helical" evidence="8">
    <location>
        <begin position="244"/>
        <end position="263"/>
    </location>
</feature>
<feature type="transmembrane region" description="Helical" evidence="8">
    <location>
        <begin position="390"/>
        <end position="418"/>
    </location>
</feature>
<dbReference type="GO" id="GO:0008381">
    <property type="term" value="F:mechanosensitive monoatomic ion channel activity"/>
    <property type="evidence" value="ECO:0007669"/>
    <property type="project" value="InterPro"/>
</dbReference>
<dbReference type="EMBL" id="QFPW01000016">
    <property type="protein sequence ID" value="PZQ47535.1"/>
    <property type="molecule type" value="Genomic_DNA"/>
</dbReference>
<feature type="domain" description="Mechanosensitive ion channel transmembrane helices 2/3" evidence="11">
    <location>
        <begin position="536"/>
        <end position="575"/>
    </location>
</feature>
<dbReference type="Pfam" id="PF00924">
    <property type="entry name" value="MS_channel_2nd"/>
    <property type="match status" value="1"/>
</dbReference>
<evidence type="ECO:0000256" key="9">
    <source>
        <dbReference type="SAM" id="SignalP"/>
    </source>
</evidence>
<feature type="signal peptide" evidence="9">
    <location>
        <begin position="1"/>
        <end position="30"/>
    </location>
</feature>
<dbReference type="InterPro" id="IPR045276">
    <property type="entry name" value="YbiO_bact"/>
</dbReference>
<feature type="domain" description="Mechanosensitive ion channel MscS" evidence="10">
    <location>
        <begin position="576"/>
        <end position="641"/>
    </location>
</feature>
<dbReference type="Pfam" id="PF21088">
    <property type="entry name" value="MS_channel_1st"/>
    <property type="match status" value="1"/>
</dbReference>
<keyword evidence="3" id="KW-1003">Cell membrane</keyword>
<protein>
    <submittedName>
        <fullName evidence="13">Mechanosensitive ion channel protein MscS</fullName>
    </submittedName>
</protein>
<feature type="transmembrane region" description="Helical" evidence="8">
    <location>
        <begin position="439"/>
        <end position="469"/>
    </location>
</feature>
<feature type="domain" description="Moderate conductance mechanosensitive channel YbiO-like transmembrane helix 1" evidence="12">
    <location>
        <begin position="396"/>
        <end position="474"/>
    </location>
</feature>
<gene>
    <name evidence="13" type="ORF">DI556_16955</name>
</gene>
<feature type="transmembrane region" description="Helical" evidence="8">
    <location>
        <begin position="311"/>
        <end position="334"/>
    </location>
</feature>
<evidence type="ECO:0000259" key="12">
    <source>
        <dbReference type="Pfam" id="PF25392"/>
    </source>
</evidence>
<dbReference type="InterPro" id="IPR057485">
    <property type="entry name" value="YbiO-like_TM1"/>
</dbReference>
<dbReference type="InterPro" id="IPR023408">
    <property type="entry name" value="MscS_beta-dom_sf"/>
</dbReference>
<dbReference type="Gene3D" id="3.30.70.100">
    <property type="match status" value="1"/>
</dbReference>
<evidence type="ECO:0000313" key="14">
    <source>
        <dbReference type="Proteomes" id="UP000249185"/>
    </source>
</evidence>
<evidence type="ECO:0000256" key="7">
    <source>
        <dbReference type="SAM" id="MobiDB-lite"/>
    </source>
</evidence>
<dbReference type="AlphaFoldDB" id="A0A2W5N9X4"/>
<dbReference type="InterPro" id="IPR010920">
    <property type="entry name" value="LSM_dom_sf"/>
</dbReference>
<evidence type="ECO:0000259" key="10">
    <source>
        <dbReference type="Pfam" id="PF00924"/>
    </source>
</evidence>
<feature type="transmembrane region" description="Helical" evidence="8">
    <location>
        <begin position="158"/>
        <end position="176"/>
    </location>
</feature>
<dbReference type="SUPFAM" id="SSF50182">
    <property type="entry name" value="Sm-like ribonucleoproteins"/>
    <property type="match status" value="1"/>
</dbReference>
<feature type="transmembrane region" description="Helical" evidence="8">
    <location>
        <begin position="531"/>
        <end position="553"/>
    </location>
</feature>
<proteinExistence type="inferred from homology"/>
<evidence type="ECO:0000313" key="13">
    <source>
        <dbReference type="EMBL" id="PZQ47535.1"/>
    </source>
</evidence>
<feature type="transmembrane region" description="Helical" evidence="8">
    <location>
        <begin position="355"/>
        <end position="384"/>
    </location>
</feature>
<dbReference type="Gene3D" id="1.10.287.1260">
    <property type="match status" value="1"/>
</dbReference>
<sequence length="746" mass="78373">MRLPSLATFLALLCLWLAAPLAAQTPPAPAGTAPASGAEAAEAARLLADVIADPAAREALIAQLRAAAAGTPVAAAPDAGTPPAASAAPPAEPPAAAEAAPEPEPSVEQSITAAVAAHTLGFAEGVATGLETVWATVTDFDGMRAAVAGVNWQRVLDATVAVGVVVVATLGVFGVMRRITRGPRARLSAAMAARVGARGWARRVTGLVAVLLFDLVLIFAAWAIGYALALGIGEGGRMDLRQSLFLNAFLFVELVKLGLRLFLAPRLTGLRFWPMTDARALRVYRGFARMVEVLGYGILLAVPVARTAVSWRFAGVLELVTVLIAAWIALSMIFRNRAAAARTLNDWAGRDPDGLVGMALGVVARTWHLLAVAYVFAVLLVWSARPADSLGFVLAATATSLVAIVVGSILMLILTRAITGGVTLPEKLRERLPMLEPRLNAYVPNVLAVARLLIFVAVVGAILRAWNIFDLPAWLSETEGGRRVTESVVSAGMIILVTAIIWLAIASWIDYRLHPGAGRMATARERTLLSLLRNGVAVLLAVMTLMLALSAVGVNIAPLLAGAGVVGLAVGFGAQTLVKDIITGAFIQLENAMNTGDVVTAGGVTGTVERLTIRSVSLRDSSGTYHLVPFSSVTSIANFNKDFSYYVADVLIPRQKDVARVKEIMRESFDSLRATPEGAAIAGPFDMLGVATFSDTLVTVRARIMTRPGKHWAVGRAYNEIVARKLDAADIEAPLSTAAESEEAVG</sequence>
<evidence type="ECO:0000256" key="4">
    <source>
        <dbReference type="ARBA" id="ARBA00022692"/>
    </source>
</evidence>
<dbReference type="SUPFAM" id="SSF82861">
    <property type="entry name" value="Mechanosensitive channel protein MscS (YggB), transmembrane region"/>
    <property type="match status" value="1"/>
</dbReference>
<evidence type="ECO:0000256" key="1">
    <source>
        <dbReference type="ARBA" id="ARBA00004651"/>
    </source>
</evidence>
<feature type="compositionally biased region" description="Low complexity" evidence="7">
    <location>
        <begin position="73"/>
        <end position="100"/>
    </location>
</feature>
<comment type="subcellular location">
    <subcellularLocation>
        <location evidence="1">Cell membrane</location>
        <topology evidence="1">Multi-pass membrane protein</topology>
    </subcellularLocation>
</comment>
<keyword evidence="9" id="KW-0732">Signal</keyword>
<evidence type="ECO:0000256" key="3">
    <source>
        <dbReference type="ARBA" id="ARBA00022475"/>
    </source>
</evidence>
<keyword evidence="4 8" id="KW-0812">Transmembrane</keyword>